<reference evidence="9 10" key="1">
    <citation type="submission" date="2019-08" db="EMBL/GenBank/DDBJ databases">
        <title>Complete genome sequence of Candidatus Uab amorphum.</title>
        <authorList>
            <person name="Shiratori T."/>
            <person name="Suzuki S."/>
            <person name="Kakizawa Y."/>
            <person name="Ishida K."/>
        </authorList>
    </citation>
    <scope>NUCLEOTIDE SEQUENCE [LARGE SCALE GENOMIC DNA]</scope>
    <source>
        <strain evidence="9 10">SRT547</strain>
    </source>
</reference>
<dbReference type="Gene3D" id="3.40.50.10990">
    <property type="entry name" value="GTP cyclohydrolase II"/>
    <property type="match status" value="1"/>
</dbReference>
<dbReference type="InterPro" id="IPR032677">
    <property type="entry name" value="GTP_cyclohydro_II"/>
</dbReference>
<name>A0A5S9IR57_UABAM</name>
<feature type="domain" description="GTP cyclohydrolase II" evidence="8">
    <location>
        <begin position="115"/>
        <end position="273"/>
    </location>
</feature>
<dbReference type="Pfam" id="PF00925">
    <property type="entry name" value="GTP_cyclohydro2"/>
    <property type="match status" value="1"/>
</dbReference>
<dbReference type="OrthoDB" id="9793111at2"/>
<evidence type="ECO:0000256" key="3">
    <source>
        <dbReference type="ARBA" id="ARBA00022619"/>
    </source>
</evidence>
<dbReference type="UniPathway" id="UPA00275"/>
<keyword evidence="4" id="KW-0547">Nucleotide-binding</keyword>
<dbReference type="EMBL" id="AP019860">
    <property type="protein sequence ID" value="BBM86384.1"/>
    <property type="molecule type" value="Genomic_DNA"/>
</dbReference>
<organism evidence="9 10">
    <name type="scientific">Uabimicrobium amorphum</name>
    <dbReference type="NCBI Taxonomy" id="2596890"/>
    <lineage>
        <taxon>Bacteria</taxon>
        <taxon>Pseudomonadati</taxon>
        <taxon>Planctomycetota</taxon>
        <taxon>Candidatus Uabimicrobiia</taxon>
        <taxon>Candidatus Uabimicrobiales</taxon>
        <taxon>Candidatus Uabimicrobiaceae</taxon>
        <taxon>Candidatus Uabimicrobium</taxon>
    </lineage>
</organism>
<comment type="pathway">
    <text evidence="1">Cofactor biosynthesis; riboflavin biosynthesis.</text>
</comment>
<dbReference type="RefSeq" id="WP_151970444.1">
    <property type="nucleotide sequence ID" value="NZ_AP019860.1"/>
</dbReference>
<dbReference type="NCBIfam" id="NF001591">
    <property type="entry name" value="PRK00393.1"/>
    <property type="match status" value="1"/>
</dbReference>
<keyword evidence="10" id="KW-1185">Reference proteome</keyword>
<dbReference type="GO" id="GO:0005525">
    <property type="term" value="F:GTP binding"/>
    <property type="evidence" value="ECO:0007669"/>
    <property type="project" value="UniProtKB-KW"/>
</dbReference>
<dbReference type="PANTHER" id="PTHR21327">
    <property type="entry name" value="GTP CYCLOHYDROLASE II-RELATED"/>
    <property type="match status" value="1"/>
</dbReference>
<dbReference type="GO" id="GO:0008686">
    <property type="term" value="F:3,4-dihydroxy-2-butanone-4-phosphate synthase activity"/>
    <property type="evidence" value="ECO:0007669"/>
    <property type="project" value="TreeGrafter"/>
</dbReference>
<dbReference type="Proteomes" id="UP000326354">
    <property type="component" value="Chromosome"/>
</dbReference>
<dbReference type="EC" id="3.5.4.25" evidence="2"/>
<dbReference type="KEGG" id="uam:UABAM_04770"/>
<sequence length="306" mass="35516">MNLQRKIAMVTKRRTLPDCLVQSLDCHEYRYEIENNIQDAIRKAYDVFAIDTSVVSTNLKKVRSQIIATNKSSFFTSLDFFDEPNELTKKRLAKFLWQIEADHSINHELYSFFDETTLNTQYGNFMYFGFQSRMSQREVLGVRTLSLPKTPLVRVHSMCYTGDIFHSLRCNCREELENSLKVINEEGGILIYSQQSGRGIGALNKIKVYEHQKKGADTVEAQHLENFPNDLRTYDYLKDVFFHFGITQIKLITSNPTKVVACKNAGVAVVQTVKLLSTINEHNRDYLKTKMEKNHHNFQAEFSMLR</sequence>
<dbReference type="CDD" id="cd00641">
    <property type="entry name" value="GTP_cyclohydro2"/>
    <property type="match status" value="1"/>
</dbReference>
<dbReference type="GO" id="GO:0003935">
    <property type="term" value="F:GTP cyclohydrolase II activity"/>
    <property type="evidence" value="ECO:0007669"/>
    <property type="project" value="UniProtKB-EC"/>
</dbReference>
<comment type="catalytic activity">
    <reaction evidence="7">
        <text>GTP + 4 H2O = 2,5-diamino-6-hydroxy-4-(5-phosphoribosylamino)-pyrimidine + formate + 2 phosphate + 3 H(+)</text>
        <dbReference type="Rhea" id="RHEA:23704"/>
        <dbReference type="ChEBI" id="CHEBI:15377"/>
        <dbReference type="ChEBI" id="CHEBI:15378"/>
        <dbReference type="ChEBI" id="CHEBI:15740"/>
        <dbReference type="ChEBI" id="CHEBI:37565"/>
        <dbReference type="ChEBI" id="CHEBI:43474"/>
        <dbReference type="ChEBI" id="CHEBI:58614"/>
        <dbReference type="EC" id="3.5.4.25"/>
    </reaction>
</comment>
<dbReference type="AlphaFoldDB" id="A0A5S9IR57"/>
<accession>A0A5S9IR57</accession>
<keyword evidence="6" id="KW-0342">GTP-binding</keyword>
<dbReference type="InterPro" id="IPR036144">
    <property type="entry name" value="RibA-like_sf"/>
</dbReference>
<evidence type="ECO:0000256" key="5">
    <source>
        <dbReference type="ARBA" id="ARBA00022801"/>
    </source>
</evidence>
<protein>
    <recommendedName>
        <fullName evidence="2">GTP cyclohydrolase II</fullName>
        <ecNumber evidence="2">3.5.4.25</ecNumber>
    </recommendedName>
</protein>
<evidence type="ECO:0000256" key="4">
    <source>
        <dbReference type="ARBA" id="ARBA00022741"/>
    </source>
</evidence>
<evidence type="ECO:0000256" key="7">
    <source>
        <dbReference type="ARBA" id="ARBA00049295"/>
    </source>
</evidence>
<dbReference type="GO" id="GO:0005829">
    <property type="term" value="C:cytosol"/>
    <property type="evidence" value="ECO:0007669"/>
    <property type="project" value="TreeGrafter"/>
</dbReference>
<proteinExistence type="predicted"/>
<evidence type="ECO:0000313" key="9">
    <source>
        <dbReference type="EMBL" id="BBM86384.1"/>
    </source>
</evidence>
<keyword evidence="5 9" id="KW-0378">Hydrolase</keyword>
<dbReference type="GO" id="GO:0009231">
    <property type="term" value="P:riboflavin biosynthetic process"/>
    <property type="evidence" value="ECO:0007669"/>
    <property type="project" value="UniProtKB-UniPathway"/>
</dbReference>
<gene>
    <name evidence="9" type="ORF">UABAM_04770</name>
</gene>
<evidence type="ECO:0000313" key="10">
    <source>
        <dbReference type="Proteomes" id="UP000326354"/>
    </source>
</evidence>
<dbReference type="InterPro" id="IPR000926">
    <property type="entry name" value="RibA"/>
</dbReference>
<dbReference type="SUPFAM" id="SSF142695">
    <property type="entry name" value="RibA-like"/>
    <property type="match status" value="1"/>
</dbReference>
<evidence type="ECO:0000259" key="8">
    <source>
        <dbReference type="Pfam" id="PF00925"/>
    </source>
</evidence>
<evidence type="ECO:0000256" key="1">
    <source>
        <dbReference type="ARBA" id="ARBA00005104"/>
    </source>
</evidence>
<evidence type="ECO:0000256" key="2">
    <source>
        <dbReference type="ARBA" id="ARBA00012762"/>
    </source>
</evidence>
<evidence type="ECO:0000256" key="6">
    <source>
        <dbReference type="ARBA" id="ARBA00023134"/>
    </source>
</evidence>
<keyword evidence="3" id="KW-0686">Riboflavin biosynthesis</keyword>
<dbReference type="PANTHER" id="PTHR21327:SF38">
    <property type="entry name" value="3,4-DIHYDROXY-2-BUTANONE 4-PHOSPHATE SYNTHASE"/>
    <property type="match status" value="1"/>
</dbReference>